<sequence>MHLYIHKCIYNNFTLKHTHTHTTSTSVSERVCVCTCVFESVRLPACICVHCPDYITHECRPNLTYNCQAKRLPTTIKNNNINKKKSVIIITTTKTRTIKIENARKKINKQKI</sequence>
<accession>W8BN13</accession>
<organism evidence="1">
    <name type="scientific">Ceratitis capitata</name>
    <name type="common">Mediterranean fruit fly</name>
    <name type="synonym">Tephritis capitata</name>
    <dbReference type="NCBI Taxonomy" id="7213"/>
    <lineage>
        <taxon>Eukaryota</taxon>
        <taxon>Metazoa</taxon>
        <taxon>Ecdysozoa</taxon>
        <taxon>Arthropoda</taxon>
        <taxon>Hexapoda</taxon>
        <taxon>Insecta</taxon>
        <taxon>Pterygota</taxon>
        <taxon>Neoptera</taxon>
        <taxon>Endopterygota</taxon>
        <taxon>Diptera</taxon>
        <taxon>Brachycera</taxon>
        <taxon>Muscomorpha</taxon>
        <taxon>Tephritoidea</taxon>
        <taxon>Tephritidae</taxon>
        <taxon>Ceratitis</taxon>
        <taxon>Ceratitis</taxon>
    </lineage>
</organism>
<proteinExistence type="evidence at transcript level"/>
<evidence type="ECO:0000313" key="1">
    <source>
        <dbReference type="EMBL" id="JAB94761.1"/>
    </source>
</evidence>
<dbReference type="AlphaFoldDB" id="W8BN13"/>
<reference evidence="1" key="1">
    <citation type="submission" date="2013-07" db="EMBL/GenBank/DDBJ databases">
        <authorList>
            <person name="Geib S."/>
        </authorList>
    </citation>
    <scope>NUCLEOTIDE SEQUENCE</scope>
</reference>
<reference evidence="1" key="2">
    <citation type="journal article" date="2014" name="BMC Genomics">
        <title>A genomic perspective to assessing quality of mass-reared SIT flies used in Mediterranean fruit fly (Ceratitis capitata) eradication in California.</title>
        <authorList>
            <person name="Calla B."/>
            <person name="Hall B."/>
            <person name="Hou S."/>
            <person name="Geib S.M."/>
        </authorList>
    </citation>
    <scope>NUCLEOTIDE SEQUENCE</scope>
</reference>
<dbReference type="EMBL" id="GAMC01011794">
    <property type="protein sequence ID" value="JAB94761.1"/>
    <property type="molecule type" value="mRNA"/>
</dbReference>
<protein>
    <submittedName>
        <fullName evidence="1">Uncharacterized protein</fullName>
    </submittedName>
</protein>
<name>W8BN13_CERCA</name>